<dbReference type="PANTHER" id="PTHR45527:SF1">
    <property type="entry name" value="FATTY ACID SYNTHASE"/>
    <property type="match status" value="1"/>
</dbReference>
<dbReference type="EMBL" id="CAMXCT030000001">
    <property type="protein sequence ID" value="CAL4759315.1"/>
    <property type="molecule type" value="Genomic_DNA"/>
</dbReference>
<reference evidence="9 10" key="2">
    <citation type="submission" date="2024-05" db="EMBL/GenBank/DDBJ databases">
        <authorList>
            <person name="Chen Y."/>
            <person name="Shah S."/>
            <person name="Dougan E. K."/>
            <person name="Thang M."/>
            <person name="Chan C."/>
        </authorList>
    </citation>
    <scope>NUCLEOTIDE SEQUENCE [LARGE SCALE GENOMIC DNA]</scope>
</reference>
<dbReference type="AlphaFoldDB" id="A0A9P1FDI0"/>
<evidence type="ECO:0000256" key="4">
    <source>
        <dbReference type="ARBA" id="ARBA00023136"/>
    </source>
</evidence>
<keyword evidence="10" id="KW-1185">Reference proteome</keyword>
<dbReference type="InterPro" id="IPR010071">
    <property type="entry name" value="AA_adenyl_dom"/>
</dbReference>
<feature type="transmembrane region" description="Helical" evidence="5">
    <location>
        <begin position="72"/>
        <end position="90"/>
    </location>
</feature>
<evidence type="ECO:0000259" key="7">
    <source>
        <dbReference type="Pfam" id="PF13193"/>
    </source>
</evidence>
<keyword evidence="3 5" id="KW-1133">Transmembrane helix</keyword>
<dbReference type="InterPro" id="IPR000873">
    <property type="entry name" value="AMP-dep_synth/lig_dom"/>
</dbReference>
<dbReference type="Pfam" id="PF03062">
    <property type="entry name" value="MBOAT"/>
    <property type="match status" value="1"/>
</dbReference>
<evidence type="ECO:0000256" key="1">
    <source>
        <dbReference type="ARBA" id="ARBA00004141"/>
    </source>
</evidence>
<feature type="transmembrane region" description="Helical" evidence="5">
    <location>
        <begin position="37"/>
        <end position="60"/>
    </location>
</feature>
<accession>A0A9P1FDI0</accession>
<name>A0A9P1FDI0_9DINO</name>
<feature type="transmembrane region" description="Helical" evidence="5">
    <location>
        <begin position="181"/>
        <end position="201"/>
    </location>
</feature>
<dbReference type="NCBIfam" id="TIGR01733">
    <property type="entry name" value="AA-adenyl-dom"/>
    <property type="match status" value="1"/>
</dbReference>
<dbReference type="Pfam" id="PF00501">
    <property type="entry name" value="AMP-binding"/>
    <property type="match status" value="1"/>
</dbReference>
<dbReference type="InterPro" id="IPR004299">
    <property type="entry name" value="MBOAT_fam"/>
</dbReference>
<dbReference type="SUPFAM" id="SSF56801">
    <property type="entry name" value="Acetyl-CoA synthetase-like"/>
    <property type="match status" value="1"/>
</dbReference>
<feature type="transmembrane region" description="Helical" evidence="5">
    <location>
        <begin position="296"/>
        <end position="312"/>
    </location>
</feature>
<feature type="transmembrane region" description="Helical" evidence="5">
    <location>
        <begin position="355"/>
        <end position="371"/>
    </location>
</feature>
<feature type="domain" description="AMP-binding enzyme C-terminal" evidence="7">
    <location>
        <begin position="834"/>
        <end position="907"/>
    </location>
</feature>
<gene>
    <name evidence="8" type="ORF">C1SCF055_LOCUS593</name>
</gene>
<evidence type="ECO:0000313" key="9">
    <source>
        <dbReference type="EMBL" id="CAL4759315.1"/>
    </source>
</evidence>
<keyword evidence="2 5" id="KW-0812">Transmembrane</keyword>
<comment type="caution">
    <text evidence="8">The sequence shown here is derived from an EMBL/GenBank/DDBJ whole genome shotgun (WGS) entry which is preliminary data.</text>
</comment>
<feature type="transmembrane region" description="Helical" evidence="5">
    <location>
        <begin position="7"/>
        <end position="25"/>
    </location>
</feature>
<sequence>MLPTLEFWAILALTFTVYWSLPRALRVGFLLLASLGSLIWLDAFSAATLSAWSVAFYLLAPTPETPPGRARVSLWVLVLGILGFLAYFKYLPRIFEAFSADAPLVGVILPLGISYFTFKLIHFAVESRRGTLPKFNPLDFGCYIFLFPIFTAGPIERFEHFLSERKLDWDWNFAVEGLTRIVYGLIKQFTLITIVLPWIFGPIPTVQDFLAGLGESSTLEAWRFVIISYLYAYLNFSAYADLAIGSSRLFGITIMENFNFPILAQNIADFWTRWHMTLATWCQSYVYMPLIGITRNPYLAVYASFITIGLWHDGTLQWLIWGAYHATGVAIYTTWRRTKMKRGWAKKEPRWAKRLGYPLTFLFVAAGYAWTETHNQGTLFDSLGCLIPRENSDRMNSLIAGFLQSCEHFPDRPAIDVGGKPTTYAALKASAETLCSALQAKDSQPATPLTAVFAQRTETAFAGILAALLRGHGYVPLNPTFPPERTATMLERSQATAVIVDRNGAEKLKAVLGSISRKLTVLMPEEVDTSSWQADFSQHIFLGSQQLEQEDSFTSVDCDANDIAYLMFTSGSTGVPKGVMVSHANAKYFLNTVVQRYSLTENDRLSHMFDLVFDLSVFDLFAAWECGACVCSPSAEQLLTPAGYINDAQLTLWFSVPSLALFMRRLGILEEGVFPDLRWSLFCGEALTVEAASAWAKAAVNSTVENLYGPTELTLSCTLHRWNEEQSPQQGEQGVVPIGEPFPGMTALVVDEKLEEVSPGEDGELLMSGPQVALGYWQDPVATEKAFLVPPGMNDTFYRTGDRVRRAVEGQSMNYLGRIDHQIKIRGNRVELGEVEAVLRELSGVGSVAVIGWPVTASGADALIAFMETADTDVKALRREVATRLPDYMRPKQIRLVNQMPLNANGKIDRGVLRKLCDDNPSGR</sequence>
<evidence type="ECO:0000256" key="3">
    <source>
        <dbReference type="ARBA" id="ARBA00022989"/>
    </source>
</evidence>
<dbReference type="InterPro" id="IPR025110">
    <property type="entry name" value="AMP-bd_C"/>
</dbReference>
<dbReference type="Gene3D" id="3.30.300.30">
    <property type="match status" value="1"/>
</dbReference>
<feature type="domain" description="AMP-dependent synthetase/ligase" evidence="6">
    <location>
        <begin position="404"/>
        <end position="777"/>
    </location>
</feature>
<evidence type="ECO:0000313" key="8">
    <source>
        <dbReference type="EMBL" id="CAI3972003.1"/>
    </source>
</evidence>
<dbReference type="InterPro" id="IPR045851">
    <property type="entry name" value="AMP-bd_C_sf"/>
</dbReference>
<dbReference type="Proteomes" id="UP001152797">
    <property type="component" value="Unassembled WGS sequence"/>
</dbReference>
<evidence type="ECO:0000313" key="10">
    <source>
        <dbReference type="Proteomes" id="UP001152797"/>
    </source>
</evidence>
<proteinExistence type="predicted"/>
<feature type="transmembrane region" description="Helical" evidence="5">
    <location>
        <begin position="102"/>
        <end position="125"/>
    </location>
</feature>
<feature type="transmembrane region" description="Helical" evidence="5">
    <location>
        <begin position="221"/>
        <end position="240"/>
    </location>
</feature>
<dbReference type="Pfam" id="PF13193">
    <property type="entry name" value="AMP-binding_C"/>
    <property type="match status" value="1"/>
</dbReference>
<dbReference type="InterPro" id="IPR020845">
    <property type="entry name" value="AMP-binding_CS"/>
</dbReference>
<dbReference type="GO" id="GO:0016020">
    <property type="term" value="C:membrane"/>
    <property type="evidence" value="ECO:0007669"/>
    <property type="project" value="UniProtKB-SubCell"/>
</dbReference>
<evidence type="ECO:0000256" key="5">
    <source>
        <dbReference type="SAM" id="Phobius"/>
    </source>
</evidence>
<protein>
    <submittedName>
        <fullName evidence="9">Linear gramicidin synthase subunit C</fullName>
    </submittedName>
</protein>
<dbReference type="Gene3D" id="3.40.50.12780">
    <property type="entry name" value="N-terminal domain of ligase-like"/>
    <property type="match status" value="1"/>
</dbReference>
<dbReference type="GO" id="GO:0044550">
    <property type="term" value="P:secondary metabolite biosynthetic process"/>
    <property type="evidence" value="ECO:0007669"/>
    <property type="project" value="TreeGrafter"/>
</dbReference>
<dbReference type="EMBL" id="CAMXCT010000001">
    <property type="protein sequence ID" value="CAI3972003.1"/>
    <property type="molecule type" value="Genomic_DNA"/>
</dbReference>
<dbReference type="OrthoDB" id="416786at2759"/>
<keyword evidence="4 5" id="KW-0472">Membrane</keyword>
<reference evidence="8" key="1">
    <citation type="submission" date="2022-10" db="EMBL/GenBank/DDBJ databases">
        <authorList>
            <person name="Chen Y."/>
            <person name="Dougan E. K."/>
            <person name="Chan C."/>
            <person name="Rhodes N."/>
            <person name="Thang M."/>
        </authorList>
    </citation>
    <scope>NUCLEOTIDE SEQUENCE</scope>
</reference>
<dbReference type="GO" id="GO:0043041">
    <property type="term" value="P:amino acid activation for nonribosomal peptide biosynthetic process"/>
    <property type="evidence" value="ECO:0007669"/>
    <property type="project" value="TreeGrafter"/>
</dbReference>
<organism evidence="8">
    <name type="scientific">Cladocopium goreaui</name>
    <dbReference type="NCBI Taxonomy" id="2562237"/>
    <lineage>
        <taxon>Eukaryota</taxon>
        <taxon>Sar</taxon>
        <taxon>Alveolata</taxon>
        <taxon>Dinophyceae</taxon>
        <taxon>Suessiales</taxon>
        <taxon>Symbiodiniaceae</taxon>
        <taxon>Cladocopium</taxon>
    </lineage>
</organism>
<dbReference type="PROSITE" id="PS00455">
    <property type="entry name" value="AMP_BINDING"/>
    <property type="match status" value="1"/>
</dbReference>
<comment type="subcellular location">
    <subcellularLocation>
        <location evidence="1">Membrane</location>
        <topology evidence="1">Multi-pass membrane protein</topology>
    </subcellularLocation>
</comment>
<dbReference type="PANTHER" id="PTHR45527">
    <property type="entry name" value="NONRIBOSOMAL PEPTIDE SYNTHETASE"/>
    <property type="match status" value="1"/>
</dbReference>
<evidence type="ECO:0000259" key="6">
    <source>
        <dbReference type="Pfam" id="PF00501"/>
    </source>
</evidence>
<dbReference type="GO" id="GO:0005737">
    <property type="term" value="C:cytoplasm"/>
    <property type="evidence" value="ECO:0007669"/>
    <property type="project" value="TreeGrafter"/>
</dbReference>
<dbReference type="EMBL" id="CAMXCT020000001">
    <property type="protein sequence ID" value="CAL1125378.1"/>
    <property type="molecule type" value="Genomic_DNA"/>
</dbReference>
<dbReference type="GO" id="GO:0031177">
    <property type="term" value="F:phosphopantetheine binding"/>
    <property type="evidence" value="ECO:0007669"/>
    <property type="project" value="TreeGrafter"/>
</dbReference>
<dbReference type="InterPro" id="IPR042099">
    <property type="entry name" value="ANL_N_sf"/>
</dbReference>
<evidence type="ECO:0000256" key="2">
    <source>
        <dbReference type="ARBA" id="ARBA00022692"/>
    </source>
</evidence>
<feature type="transmembrane region" description="Helical" evidence="5">
    <location>
        <begin position="318"/>
        <end position="335"/>
    </location>
</feature>